<dbReference type="EMBL" id="AQRC01000009">
    <property type="protein sequence ID" value="KFE34677.1"/>
    <property type="molecule type" value="Genomic_DNA"/>
</dbReference>
<dbReference type="eggNOG" id="ENOG5032ZF1">
    <property type="taxonomic scope" value="Bacteria"/>
</dbReference>
<evidence type="ECO:0008006" key="3">
    <source>
        <dbReference type="Google" id="ProtNLM"/>
    </source>
</evidence>
<evidence type="ECO:0000313" key="1">
    <source>
        <dbReference type="EMBL" id="KFE34677.1"/>
    </source>
</evidence>
<protein>
    <recommendedName>
        <fullName evidence="3">DUF982 domain-containing protein</fullName>
    </recommendedName>
</protein>
<accession>A0A085TVD0</accession>
<gene>
    <name evidence="1" type="ORF">DW2_12520</name>
</gene>
<dbReference type="Gene3D" id="6.10.250.730">
    <property type="match status" value="1"/>
</dbReference>
<sequence>MIEIYWGQPISLVVSPEGDVKNFSTIEQAHYWLRRKWPVADAALDHAIERVEAAMDCMGTVGDARAAFLGAANTAGFMPFDASVRPLAA</sequence>
<name>A0A085TVD0_9RHOB</name>
<proteinExistence type="predicted"/>
<dbReference type="Proteomes" id="UP000028607">
    <property type="component" value="Unassembled WGS sequence"/>
</dbReference>
<reference evidence="1 2" key="2">
    <citation type="journal article" date="2015" name="Antonie Van Leeuwenhoek">
        <title>Thioclava indica sp. nov., isolated from surface seawater of the Indian Ocean.</title>
        <authorList>
            <person name="Liu Y."/>
            <person name="Lai Q."/>
            <person name="Du J."/>
            <person name="Xu H."/>
            <person name="Jiang L."/>
            <person name="Shao Z."/>
        </authorList>
    </citation>
    <scope>NUCLEOTIDE SEQUENCE [LARGE SCALE GENOMIC DNA]</scope>
    <source>
        <strain evidence="1 2">13D2W-2</strain>
    </source>
</reference>
<organism evidence="1 2">
    <name type="scientific">Thioclava atlantica</name>
    <dbReference type="NCBI Taxonomy" id="1317124"/>
    <lineage>
        <taxon>Bacteria</taxon>
        <taxon>Pseudomonadati</taxon>
        <taxon>Pseudomonadota</taxon>
        <taxon>Alphaproteobacteria</taxon>
        <taxon>Rhodobacterales</taxon>
        <taxon>Paracoccaceae</taxon>
        <taxon>Thioclava</taxon>
    </lineage>
</organism>
<evidence type="ECO:0000313" key="2">
    <source>
        <dbReference type="Proteomes" id="UP000028607"/>
    </source>
</evidence>
<dbReference type="AlphaFoldDB" id="A0A085TVD0"/>
<dbReference type="Pfam" id="PF06169">
    <property type="entry name" value="DUF982"/>
    <property type="match status" value="1"/>
</dbReference>
<keyword evidence="2" id="KW-1185">Reference proteome</keyword>
<dbReference type="InterPro" id="IPR010385">
    <property type="entry name" value="DUF982"/>
</dbReference>
<reference evidence="2" key="1">
    <citation type="submission" date="2013-04" db="EMBL/GenBank/DDBJ databases">
        <title>Thioclava sp. 13D2W-2 Genome Sequencing.</title>
        <authorList>
            <person name="Lai Q."/>
            <person name="Li G."/>
            <person name="Shao Z."/>
        </authorList>
    </citation>
    <scope>NUCLEOTIDE SEQUENCE [LARGE SCALE GENOMIC DNA]</scope>
    <source>
        <strain evidence="2">13D2W-2</strain>
    </source>
</reference>
<comment type="caution">
    <text evidence="1">The sequence shown here is derived from an EMBL/GenBank/DDBJ whole genome shotgun (WGS) entry which is preliminary data.</text>
</comment>